<dbReference type="PROSITE" id="PS00122">
    <property type="entry name" value="CARBOXYLESTERASE_B_1"/>
    <property type="match status" value="1"/>
</dbReference>
<dbReference type="STRING" id="1314778.A0A5C3P4C0"/>
<evidence type="ECO:0000256" key="2">
    <source>
        <dbReference type="ARBA" id="ARBA00022801"/>
    </source>
</evidence>
<protein>
    <recommendedName>
        <fullName evidence="3">Carboxylic ester hydrolase</fullName>
        <ecNumber evidence="3">3.1.1.-</ecNumber>
    </recommendedName>
</protein>
<dbReference type="Proteomes" id="UP000308197">
    <property type="component" value="Unassembled WGS sequence"/>
</dbReference>
<feature type="domain" description="Carboxylesterase type B" evidence="4">
    <location>
        <begin position="174"/>
        <end position="445"/>
    </location>
</feature>
<feature type="chain" id="PRO_5023156482" description="Carboxylic ester hydrolase" evidence="3">
    <location>
        <begin position="33"/>
        <end position="536"/>
    </location>
</feature>
<evidence type="ECO:0000256" key="1">
    <source>
        <dbReference type="ARBA" id="ARBA00005964"/>
    </source>
</evidence>
<keyword evidence="2 3" id="KW-0378">Hydrolase</keyword>
<dbReference type="InterPro" id="IPR002018">
    <property type="entry name" value="CarbesteraseB"/>
</dbReference>
<dbReference type="EMBL" id="ML211312">
    <property type="protein sequence ID" value="TFK84505.1"/>
    <property type="molecule type" value="Genomic_DNA"/>
</dbReference>
<dbReference type="InterPro" id="IPR050309">
    <property type="entry name" value="Type-B_Carboxylest/Lipase"/>
</dbReference>
<feature type="domain" description="Carboxylesterase type B" evidence="4">
    <location>
        <begin position="49"/>
        <end position="171"/>
    </location>
</feature>
<dbReference type="AlphaFoldDB" id="A0A5C3P4C0"/>
<evidence type="ECO:0000313" key="6">
    <source>
        <dbReference type="Proteomes" id="UP000308197"/>
    </source>
</evidence>
<keyword evidence="3" id="KW-0732">Signal</keyword>
<dbReference type="InterPro" id="IPR019826">
    <property type="entry name" value="Carboxylesterase_B_AS"/>
</dbReference>
<evidence type="ECO:0000313" key="5">
    <source>
        <dbReference type="EMBL" id="TFK84505.1"/>
    </source>
</evidence>
<dbReference type="PANTHER" id="PTHR11559">
    <property type="entry name" value="CARBOXYLESTERASE"/>
    <property type="match status" value="1"/>
</dbReference>
<keyword evidence="6" id="KW-1185">Reference proteome</keyword>
<dbReference type="GO" id="GO:0016787">
    <property type="term" value="F:hydrolase activity"/>
    <property type="evidence" value="ECO:0007669"/>
    <property type="project" value="UniProtKB-KW"/>
</dbReference>
<dbReference type="InterPro" id="IPR029058">
    <property type="entry name" value="AB_hydrolase_fold"/>
</dbReference>
<dbReference type="Pfam" id="PF00135">
    <property type="entry name" value="COesterase"/>
    <property type="match status" value="2"/>
</dbReference>
<name>A0A5C3P4C0_9APHY</name>
<accession>A0A5C3P4C0</accession>
<sequence length="536" mass="57825">MIIPTDISLMVPLNRLLFSLWQLWALVLETDAYRLPDPDQNRLPVKLDHATITGTIDGSVESFLGVPYAQPPVGDLRLQLPQLRESYNGTLDATMFGNKCFQQASSALGSLPPEAAQGLTPFLEFLSQTANVTESEDCLNLNVVRPANVSTDAKLPVLFWIYGGGFTDGSNAILNAFGFLGGKEIKEAGLGNLGLQDQRTALRWVHKFISAFGGDPSKVTIWGESAGSISVFFHLYANSGDTEGLFRAGIMSSGTSTPVGDITEVQNIYDFIVDRVGCSNTSDTLTCLRTVPADDLLAAVNDTPSIGAAVGILSPFMPHVDGVFVTMPPMHLPLNATIADIPLITGDTKDEGTLLSFGSLNVTTDDEFASYVSQHLFPGSTIADVADVLRLYPSDPAAGSPFDTGSANAFSPQFKRIAAVSGDWFFNGPRRQFLDEVSANHTVYNFCNFTGVGDFHGTDLLNVLRGGDMADYFIRFVNHLDPNAATGGQVHWPPYNPSTRSTLQFNDGSVPLNITVDDQRLEGTTELTSLALRFPH</sequence>
<evidence type="ECO:0000256" key="3">
    <source>
        <dbReference type="RuleBase" id="RU361235"/>
    </source>
</evidence>
<organism evidence="5 6">
    <name type="scientific">Polyporus arcularius HHB13444</name>
    <dbReference type="NCBI Taxonomy" id="1314778"/>
    <lineage>
        <taxon>Eukaryota</taxon>
        <taxon>Fungi</taxon>
        <taxon>Dikarya</taxon>
        <taxon>Basidiomycota</taxon>
        <taxon>Agaricomycotina</taxon>
        <taxon>Agaricomycetes</taxon>
        <taxon>Polyporales</taxon>
        <taxon>Polyporaceae</taxon>
        <taxon>Polyporus</taxon>
    </lineage>
</organism>
<proteinExistence type="inferred from homology"/>
<dbReference type="EC" id="3.1.1.-" evidence="3"/>
<dbReference type="InParanoid" id="A0A5C3P4C0"/>
<dbReference type="Gene3D" id="3.40.50.1820">
    <property type="entry name" value="alpha/beta hydrolase"/>
    <property type="match status" value="1"/>
</dbReference>
<feature type="signal peptide" evidence="3">
    <location>
        <begin position="1"/>
        <end position="32"/>
    </location>
</feature>
<gene>
    <name evidence="5" type="ORF">K466DRAFT_665123</name>
</gene>
<reference evidence="5 6" key="1">
    <citation type="journal article" date="2019" name="Nat. Ecol. Evol.">
        <title>Megaphylogeny resolves global patterns of mushroom evolution.</title>
        <authorList>
            <person name="Varga T."/>
            <person name="Krizsan K."/>
            <person name="Foldi C."/>
            <person name="Dima B."/>
            <person name="Sanchez-Garcia M."/>
            <person name="Sanchez-Ramirez S."/>
            <person name="Szollosi G.J."/>
            <person name="Szarkandi J.G."/>
            <person name="Papp V."/>
            <person name="Albert L."/>
            <person name="Andreopoulos W."/>
            <person name="Angelini C."/>
            <person name="Antonin V."/>
            <person name="Barry K.W."/>
            <person name="Bougher N.L."/>
            <person name="Buchanan P."/>
            <person name="Buyck B."/>
            <person name="Bense V."/>
            <person name="Catcheside P."/>
            <person name="Chovatia M."/>
            <person name="Cooper J."/>
            <person name="Damon W."/>
            <person name="Desjardin D."/>
            <person name="Finy P."/>
            <person name="Geml J."/>
            <person name="Haridas S."/>
            <person name="Hughes K."/>
            <person name="Justo A."/>
            <person name="Karasinski D."/>
            <person name="Kautmanova I."/>
            <person name="Kiss B."/>
            <person name="Kocsube S."/>
            <person name="Kotiranta H."/>
            <person name="LaButti K.M."/>
            <person name="Lechner B.E."/>
            <person name="Liimatainen K."/>
            <person name="Lipzen A."/>
            <person name="Lukacs Z."/>
            <person name="Mihaltcheva S."/>
            <person name="Morgado L.N."/>
            <person name="Niskanen T."/>
            <person name="Noordeloos M.E."/>
            <person name="Ohm R.A."/>
            <person name="Ortiz-Santana B."/>
            <person name="Ovrebo C."/>
            <person name="Racz N."/>
            <person name="Riley R."/>
            <person name="Savchenko A."/>
            <person name="Shiryaev A."/>
            <person name="Soop K."/>
            <person name="Spirin V."/>
            <person name="Szebenyi C."/>
            <person name="Tomsovsky M."/>
            <person name="Tulloss R.E."/>
            <person name="Uehling J."/>
            <person name="Grigoriev I.V."/>
            <person name="Vagvolgyi C."/>
            <person name="Papp T."/>
            <person name="Martin F.M."/>
            <person name="Miettinen O."/>
            <person name="Hibbett D.S."/>
            <person name="Nagy L.G."/>
        </authorList>
    </citation>
    <scope>NUCLEOTIDE SEQUENCE [LARGE SCALE GENOMIC DNA]</scope>
    <source>
        <strain evidence="5 6">HHB13444</strain>
    </source>
</reference>
<dbReference type="SUPFAM" id="SSF53474">
    <property type="entry name" value="alpha/beta-Hydrolases"/>
    <property type="match status" value="1"/>
</dbReference>
<comment type="similarity">
    <text evidence="1 3">Belongs to the type-B carboxylesterase/lipase family.</text>
</comment>
<evidence type="ECO:0000259" key="4">
    <source>
        <dbReference type="Pfam" id="PF00135"/>
    </source>
</evidence>